<sequence length="332" mass="36468">LRLLSHTGSSGREDAHQSLRSDRMATRDLAVGVIILSQTVLGVLGNFSLLCRYVLLHAAGCKARCTDLILRHLTVANVLVVLSNGVPQTLAAFGLRHSASDFRCSLLFFVRRVARNVSMESTCLLSVFQVITVSPQNSRWAALKGKAPKYTVPSTTLCWILNLAMNTIFPSVPGEGIDANITRKMDLGYCCAVLYNTTTALLFTAWLSFTDVFSLGLVLGASGSLVLILYRHKQRVRHIHTSSVSARSSAESRATQSVLLLVSTFVFFYTLSFICQLCLAFLTNASRLLVSLSAVFTMCFPALSPCVLLNMGDSTMSRPRFAWRRSNKLTEQ</sequence>
<dbReference type="GO" id="GO:0016503">
    <property type="term" value="F:pheromone receptor activity"/>
    <property type="evidence" value="ECO:0007669"/>
    <property type="project" value="InterPro"/>
</dbReference>
<dbReference type="GeneTree" id="ENSGT00960000186612"/>
<comment type="function">
    <text evidence="1">Putative pheromone receptor.</text>
</comment>
<evidence type="ECO:0000256" key="1">
    <source>
        <dbReference type="ARBA" id="ARBA00003878"/>
    </source>
</evidence>
<evidence type="ECO:0000259" key="14">
    <source>
        <dbReference type="PROSITE" id="PS50262"/>
    </source>
</evidence>
<evidence type="ECO:0000256" key="6">
    <source>
        <dbReference type="ARBA" id="ARBA00022692"/>
    </source>
</evidence>
<proteinExistence type="inferred from homology"/>
<evidence type="ECO:0000256" key="9">
    <source>
        <dbReference type="ARBA" id="ARBA00023136"/>
    </source>
</evidence>
<reference evidence="15" key="2">
    <citation type="submission" date="2025-08" db="UniProtKB">
        <authorList>
            <consortium name="Ensembl"/>
        </authorList>
    </citation>
    <scope>IDENTIFICATION</scope>
</reference>
<evidence type="ECO:0000256" key="13">
    <source>
        <dbReference type="RuleBase" id="RU364061"/>
    </source>
</evidence>
<dbReference type="PROSITE" id="PS50262">
    <property type="entry name" value="G_PROTEIN_RECEP_F1_2"/>
    <property type="match status" value="1"/>
</dbReference>
<dbReference type="FunFam" id="1.20.1070.10:FF:000033">
    <property type="entry name" value="Vomeronasal type-1 receptor"/>
    <property type="match status" value="1"/>
</dbReference>
<evidence type="ECO:0000256" key="12">
    <source>
        <dbReference type="ARBA" id="ARBA00023224"/>
    </source>
</evidence>
<organism evidence="15 16">
    <name type="scientific">Ailuropoda melanoleuca</name>
    <name type="common">Giant panda</name>
    <dbReference type="NCBI Taxonomy" id="9646"/>
    <lineage>
        <taxon>Eukaryota</taxon>
        <taxon>Metazoa</taxon>
        <taxon>Chordata</taxon>
        <taxon>Craniata</taxon>
        <taxon>Vertebrata</taxon>
        <taxon>Euteleostomi</taxon>
        <taxon>Mammalia</taxon>
        <taxon>Eutheria</taxon>
        <taxon>Laurasiatheria</taxon>
        <taxon>Carnivora</taxon>
        <taxon>Caniformia</taxon>
        <taxon>Ursidae</taxon>
        <taxon>Ailuropoda</taxon>
    </lineage>
</organism>
<keyword evidence="16" id="KW-1185">Reference proteome</keyword>
<dbReference type="PRINTS" id="PR01534">
    <property type="entry name" value="VOMERONASL1R"/>
</dbReference>
<feature type="transmembrane region" description="Helical" evidence="13">
    <location>
        <begin position="187"/>
        <end position="206"/>
    </location>
</feature>
<dbReference type="GO" id="GO:0007606">
    <property type="term" value="P:sensory perception of chemical stimulus"/>
    <property type="evidence" value="ECO:0007669"/>
    <property type="project" value="UniProtKB-ARBA"/>
</dbReference>
<evidence type="ECO:0000256" key="4">
    <source>
        <dbReference type="ARBA" id="ARBA00022475"/>
    </source>
</evidence>
<dbReference type="Ensembl" id="ENSAMET00000022050.2">
    <property type="protein sequence ID" value="ENSAMEP00000021281.2"/>
    <property type="gene ID" value="ENSAMEG00000020227.2"/>
</dbReference>
<dbReference type="Proteomes" id="UP000008912">
    <property type="component" value="Unassembled WGS sequence"/>
</dbReference>
<dbReference type="HOGENOM" id="CLU_058641_1_0_1"/>
<feature type="transmembrane region" description="Helical" evidence="13">
    <location>
        <begin position="258"/>
        <end position="282"/>
    </location>
</feature>
<evidence type="ECO:0000256" key="8">
    <source>
        <dbReference type="ARBA" id="ARBA00023040"/>
    </source>
</evidence>
<keyword evidence="7 13" id="KW-1133">Transmembrane helix</keyword>
<feature type="transmembrane region" description="Helical" evidence="13">
    <location>
        <begin position="288"/>
        <end position="311"/>
    </location>
</feature>
<evidence type="ECO:0000256" key="5">
    <source>
        <dbReference type="ARBA" id="ARBA00022507"/>
    </source>
</evidence>
<reference evidence="15 16" key="1">
    <citation type="journal article" date="2010" name="Nature">
        <title>The sequence and de novo assembly of the giant panda genome.</title>
        <authorList>
            <person name="Li R."/>
            <person name="Fan W."/>
            <person name="Tian G."/>
            <person name="Zhu H."/>
            <person name="He L."/>
            <person name="Cai J."/>
            <person name="Huang Q."/>
            <person name="Cai Q."/>
            <person name="Li B."/>
            <person name="Bai Y."/>
            <person name="Zhang Z."/>
            <person name="Zhang Y."/>
            <person name="Wang W."/>
            <person name="Li J."/>
            <person name="Wei F."/>
            <person name="Li H."/>
            <person name="Jian M."/>
            <person name="Li J."/>
            <person name="Zhang Z."/>
            <person name="Nielsen R."/>
            <person name="Li D."/>
            <person name="Gu W."/>
            <person name="Yang Z."/>
            <person name="Xuan Z."/>
            <person name="Ryder O.A."/>
            <person name="Leung F.C."/>
            <person name="Zhou Y."/>
            <person name="Cao J."/>
            <person name="Sun X."/>
            <person name="Fu Y."/>
            <person name="Fang X."/>
            <person name="Guo X."/>
            <person name="Wang B."/>
            <person name="Hou R."/>
            <person name="Shen F."/>
            <person name="Mu B."/>
            <person name="Ni P."/>
            <person name="Lin R."/>
            <person name="Qian W."/>
            <person name="Wang G."/>
            <person name="Yu C."/>
            <person name="Nie W."/>
            <person name="Wang J."/>
            <person name="Wu Z."/>
            <person name="Liang H."/>
            <person name="Min J."/>
            <person name="Wu Q."/>
            <person name="Cheng S."/>
            <person name="Ruan J."/>
            <person name="Wang M."/>
            <person name="Shi Z."/>
            <person name="Wen M."/>
            <person name="Liu B."/>
            <person name="Ren X."/>
            <person name="Zheng H."/>
            <person name="Dong D."/>
            <person name="Cook K."/>
            <person name="Shan G."/>
            <person name="Zhang H."/>
            <person name="Kosiol C."/>
            <person name="Xie X."/>
            <person name="Lu Z."/>
            <person name="Zheng H."/>
            <person name="Li Y."/>
            <person name="Steiner C.C."/>
            <person name="Lam T.T."/>
            <person name="Lin S."/>
            <person name="Zhang Q."/>
            <person name="Li G."/>
            <person name="Tian J."/>
            <person name="Gong T."/>
            <person name="Liu H."/>
            <person name="Zhang D."/>
            <person name="Fang L."/>
            <person name="Ye C."/>
            <person name="Zhang J."/>
            <person name="Hu W."/>
            <person name="Xu A."/>
            <person name="Ren Y."/>
            <person name="Zhang G."/>
            <person name="Bruford M.W."/>
            <person name="Li Q."/>
            <person name="Ma L."/>
            <person name="Guo Y."/>
            <person name="An N."/>
            <person name="Hu Y."/>
            <person name="Zheng Y."/>
            <person name="Shi Y."/>
            <person name="Li Z."/>
            <person name="Liu Q."/>
            <person name="Chen Y."/>
            <person name="Zhao J."/>
            <person name="Qu N."/>
            <person name="Zhao S."/>
            <person name="Tian F."/>
            <person name="Wang X."/>
            <person name="Wang H."/>
            <person name="Xu L."/>
            <person name="Liu X."/>
            <person name="Vinar T."/>
            <person name="Wang Y."/>
            <person name="Lam T.W."/>
            <person name="Yiu S.M."/>
            <person name="Liu S."/>
            <person name="Zhang H."/>
            <person name="Li D."/>
            <person name="Huang Y."/>
            <person name="Wang X."/>
            <person name="Yang G."/>
            <person name="Jiang Z."/>
            <person name="Wang J."/>
            <person name="Qin N."/>
            <person name="Li L."/>
            <person name="Li J."/>
            <person name="Bolund L."/>
            <person name="Kristiansen K."/>
            <person name="Wong G.K."/>
            <person name="Olson M."/>
            <person name="Zhang X."/>
            <person name="Li S."/>
            <person name="Yang H."/>
            <person name="Wang J."/>
            <person name="Wang J."/>
        </authorList>
    </citation>
    <scope>NUCLEOTIDE SEQUENCE [LARGE SCALE GENOMIC DNA]</scope>
</reference>
<evidence type="ECO:0000256" key="10">
    <source>
        <dbReference type="ARBA" id="ARBA00023170"/>
    </source>
</evidence>
<keyword evidence="10 13" id="KW-0675">Receptor</keyword>
<dbReference type="PANTHER" id="PTHR24062">
    <property type="entry name" value="VOMERONASAL TYPE-1 RECEPTOR"/>
    <property type="match status" value="1"/>
</dbReference>
<reference evidence="15" key="3">
    <citation type="submission" date="2025-09" db="UniProtKB">
        <authorList>
            <consortium name="Ensembl"/>
        </authorList>
    </citation>
    <scope>IDENTIFICATION</scope>
</reference>
<keyword evidence="6 13" id="KW-0812">Transmembrane</keyword>
<dbReference type="Pfam" id="PF03402">
    <property type="entry name" value="V1R"/>
    <property type="match status" value="1"/>
</dbReference>
<dbReference type="Gene3D" id="1.20.1070.10">
    <property type="entry name" value="Rhodopsin 7-helix transmembrane proteins"/>
    <property type="match status" value="1"/>
</dbReference>
<dbReference type="eggNOG" id="ENOG502RD1P">
    <property type="taxonomic scope" value="Eukaryota"/>
</dbReference>
<keyword evidence="9 13" id="KW-0472">Membrane</keyword>
<dbReference type="InterPro" id="IPR017452">
    <property type="entry name" value="GPCR_Rhodpsn_7TM"/>
</dbReference>
<feature type="transmembrane region" description="Helical" evidence="13">
    <location>
        <begin position="29"/>
        <end position="55"/>
    </location>
</feature>
<accession>G1MPH9</accession>
<keyword evidence="8 13" id="KW-0297">G-protein coupled receptor</keyword>
<dbReference type="GO" id="GO:0005886">
    <property type="term" value="C:plasma membrane"/>
    <property type="evidence" value="ECO:0007669"/>
    <property type="project" value="UniProtKB-SubCell"/>
</dbReference>
<evidence type="ECO:0000256" key="3">
    <source>
        <dbReference type="ARBA" id="ARBA00010663"/>
    </source>
</evidence>
<protein>
    <recommendedName>
        <fullName evidence="13">Vomeronasal type-1 receptor</fullName>
    </recommendedName>
</protein>
<feature type="domain" description="G-protein coupled receptors family 1 profile" evidence="14">
    <location>
        <begin position="45"/>
        <end position="308"/>
    </location>
</feature>
<dbReference type="GO" id="GO:0019236">
    <property type="term" value="P:response to pheromone"/>
    <property type="evidence" value="ECO:0007669"/>
    <property type="project" value="UniProtKB-KW"/>
</dbReference>
<feature type="transmembrane region" description="Helical" evidence="13">
    <location>
        <begin position="212"/>
        <end position="230"/>
    </location>
</feature>
<dbReference type="AlphaFoldDB" id="G1MPH9"/>
<dbReference type="SUPFAM" id="SSF81321">
    <property type="entry name" value="Family A G protein-coupled receptor-like"/>
    <property type="match status" value="1"/>
</dbReference>
<keyword evidence="4 13" id="KW-1003">Cell membrane</keyword>
<keyword evidence="5 13" id="KW-0589">Pheromone response</keyword>
<evidence type="ECO:0000256" key="7">
    <source>
        <dbReference type="ARBA" id="ARBA00022989"/>
    </source>
</evidence>
<evidence type="ECO:0000256" key="11">
    <source>
        <dbReference type="ARBA" id="ARBA00023180"/>
    </source>
</evidence>
<name>G1MPH9_AILME</name>
<dbReference type="InterPro" id="IPR004072">
    <property type="entry name" value="Vmron_rcpt_1"/>
</dbReference>
<evidence type="ECO:0000313" key="16">
    <source>
        <dbReference type="Proteomes" id="UP000008912"/>
    </source>
</evidence>
<dbReference type="InParanoid" id="G1MPH9"/>
<keyword evidence="12 13" id="KW-0807">Transducer</keyword>
<comment type="similarity">
    <text evidence="3 13">Belongs to the G-protein coupled receptor 1 family.</text>
</comment>
<keyword evidence="11" id="KW-0325">Glycoprotein</keyword>
<evidence type="ECO:0000256" key="2">
    <source>
        <dbReference type="ARBA" id="ARBA00004651"/>
    </source>
</evidence>
<comment type="subcellular location">
    <subcellularLocation>
        <location evidence="2 13">Cell membrane</location>
        <topology evidence="2 13">Multi-pass membrane protein</topology>
    </subcellularLocation>
</comment>
<evidence type="ECO:0000313" key="15">
    <source>
        <dbReference type="Ensembl" id="ENSAMEP00000021281.2"/>
    </source>
</evidence>